<dbReference type="PROSITE" id="PS51050">
    <property type="entry name" value="ZF_CW"/>
    <property type="match status" value="1"/>
</dbReference>
<feature type="domain" description="CW-type" evidence="5">
    <location>
        <begin position="235"/>
        <end position="295"/>
    </location>
</feature>
<dbReference type="InterPro" id="IPR040843">
    <property type="entry name" value="RAMA"/>
</dbReference>
<dbReference type="AlphaFoldDB" id="A0AAW1QN98"/>
<dbReference type="EMBL" id="JALJOS010000029">
    <property type="protein sequence ID" value="KAK9822910.1"/>
    <property type="molecule type" value="Genomic_DNA"/>
</dbReference>
<dbReference type="Proteomes" id="UP001438707">
    <property type="component" value="Unassembled WGS sequence"/>
</dbReference>
<evidence type="ECO:0000256" key="4">
    <source>
        <dbReference type="SAM" id="MobiDB-lite"/>
    </source>
</evidence>
<evidence type="ECO:0000256" key="2">
    <source>
        <dbReference type="ARBA" id="ARBA00022771"/>
    </source>
</evidence>
<dbReference type="InterPro" id="IPR011124">
    <property type="entry name" value="Znf_CW"/>
</dbReference>
<keyword evidence="7" id="KW-1185">Reference proteome</keyword>
<name>A0AAW1QN98_9CHLO</name>
<protein>
    <recommendedName>
        <fullName evidence="5">CW-type domain-containing protein</fullName>
    </recommendedName>
</protein>
<evidence type="ECO:0000313" key="7">
    <source>
        <dbReference type="Proteomes" id="UP001438707"/>
    </source>
</evidence>
<evidence type="ECO:0000313" key="6">
    <source>
        <dbReference type="EMBL" id="KAK9822910.1"/>
    </source>
</evidence>
<keyword evidence="2" id="KW-0863">Zinc-finger</keyword>
<evidence type="ECO:0000256" key="1">
    <source>
        <dbReference type="ARBA" id="ARBA00022723"/>
    </source>
</evidence>
<dbReference type="Pfam" id="PF07496">
    <property type="entry name" value="zf-CW"/>
    <property type="match status" value="1"/>
</dbReference>
<reference evidence="6 7" key="1">
    <citation type="journal article" date="2024" name="Nat. Commun.">
        <title>Phylogenomics reveals the evolutionary origins of lichenization in chlorophyte algae.</title>
        <authorList>
            <person name="Puginier C."/>
            <person name="Libourel C."/>
            <person name="Otte J."/>
            <person name="Skaloud P."/>
            <person name="Haon M."/>
            <person name="Grisel S."/>
            <person name="Petersen M."/>
            <person name="Berrin J.G."/>
            <person name="Delaux P.M."/>
            <person name="Dal Grande F."/>
            <person name="Keller J."/>
        </authorList>
    </citation>
    <scope>NUCLEOTIDE SEQUENCE [LARGE SCALE GENOMIC DNA]</scope>
    <source>
        <strain evidence="6 7">SAG 2145</strain>
    </source>
</reference>
<comment type="caution">
    <text evidence="6">The sequence shown here is derived from an EMBL/GenBank/DDBJ whole genome shotgun (WGS) entry which is preliminary data.</text>
</comment>
<proteinExistence type="predicted"/>
<gene>
    <name evidence="6" type="ORF">WJX74_003622</name>
</gene>
<organism evidence="6 7">
    <name type="scientific">Apatococcus lobatus</name>
    <dbReference type="NCBI Taxonomy" id="904363"/>
    <lineage>
        <taxon>Eukaryota</taxon>
        <taxon>Viridiplantae</taxon>
        <taxon>Chlorophyta</taxon>
        <taxon>core chlorophytes</taxon>
        <taxon>Trebouxiophyceae</taxon>
        <taxon>Chlorellales</taxon>
        <taxon>Chlorellaceae</taxon>
        <taxon>Apatococcus</taxon>
    </lineage>
</organism>
<dbReference type="Gene3D" id="3.30.40.100">
    <property type="match status" value="1"/>
</dbReference>
<dbReference type="Pfam" id="PF18755">
    <property type="entry name" value="RAMA"/>
    <property type="match status" value="1"/>
</dbReference>
<accession>A0AAW1QN98</accession>
<keyword evidence="1" id="KW-0479">Metal-binding</keyword>
<feature type="region of interest" description="Disordered" evidence="4">
    <location>
        <begin position="67"/>
        <end position="106"/>
    </location>
</feature>
<sequence>MGIGAIGLLLRQMLSPELSDTHLIKRIGGYAFLQVPDMSACPRLKLPFGFRRKNGKHKVVEGAALEDGLEDDGPTHAAPTKAGGLSAAANTGAGVRKGGKTRSSAPLKKGRASMTLRELIEANVITPGKNKISVLYKGTNHQASLHKDGLIIYQGKRFQSATAFSIHCKRLQTPNKQGDDGWKSTLYEGQPLETFRKKYLHRIQGSKGSGSDADSDGAGGDEIMAKAEEAAAPAAEGTDQWVQCDRCRTWRIVPDEHWPAVEADDRDVWYCEYATWDVTQLTPYTPSCVRMSVGE</sequence>
<dbReference type="GO" id="GO:0008270">
    <property type="term" value="F:zinc ion binding"/>
    <property type="evidence" value="ECO:0007669"/>
    <property type="project" value="UniProtKB-KW"/>
</dbReference>
<evidence type="ECO:0000259" key="5">
    <source>
        <dbReference type="PROSITE" id="PS51050"/>
    </source>
</evidence>
<evidence type="ECO:0000256" key="3">
    <source>
        <dbReference type="ARBA" id="ARBA00022833"/>
    </source>
</evidence>
<keyword evidence="3" id="KW-0862">Zinc</keyword>